<keyword evidence="7" id="KW-0863">Zinc-finger</keyword>
<feature type="non-terminal residue" evidence="20">
    <location>
        <position position="1069"/>
    </location>
</feature>
<dbReference type="CDD" id="cd00653">
    <property type="entry name" value="RNA_pol_B_RPB2"/>
    <property type="match status" value="1"/>
</dbReference>
<evidence type="ECO:0000256" key="11">
    <source>
        <dbReference type="ARBA" id="ARBA00047768"/>
    </source>
</evidence>
<dbReference type="FunFam" id="3.90.1100.10:FF:000016">
    <property type="entry name" value="DNA-directed RNA polymerase subunit beta"/>
    <property type="match status" value="1"/>
</dbReference>
<feature type="domain" description="RNA polymerase Rpb2" evidence="18">
    <location>
        <begin position="398"/>
        <end position="462"/>
    </location>
</feature>
<keyword evidence="8" id="KW-0862">Zinc</keyword>
<dbReference type="Pfam" id="PF00562">
    <property type="entry name" value="RNA_pol_Rpb2_6"/>
    <property type="match status" value="1"/>
</dbReference>
<reference evidence="20" key="1">
    <citation type="submission" date="2019-09" db="EMBL/GenBank/DDBJ databases">
        <title>Bird 10,000 Genomes (B10K) Project - Family phase.</title>
        <authorList>
            <person name="Zhang G."/>
        </authorList>
    </citation>
    <scope>NUCLEOTIDE SEQUENCE</scope>
    <source>
        <strain evidence="20">B10K-CU-031-40</strain>
    </source>
</reference>
<evidence type="ECO:0000259" key="18">
    <source>
        <dbReference type="Pfam" id="PF04565"/>
    </source>
</evidence>
<evidence type="ECO:0000256" key="8">
    <source>
        <dbReference type="ARBA" id="ARBA00022833"/>
    </source>
</evidence>
<comment type="similarity">
    <text evidence="2 12">Belongs to the RNA polymerase beta chain family.</text>
</comment>
<dbReference type="OrthoDB" id="10248617at2759"/>
<evidence type="ECO:0000256" key="5">
    <source>
        <dbReference type="ARBA" id="ARBA00022695"/>
    </source>
</evidence>
<dbReference type="Gene3D" id="2.40.50.150">
    <property type="match status" value="1"/>
</dbReference>
<dbReference type="FunFam" id="3.90.1110.10:FF:000008">
    <property type="entry name" value="DNA-directed RNA polymerase subunit beta"/>
    <property type="match status" value="1"/>
</dbReference>
<keyword evidence="9 13" id="KW-0804">Transcription</keyword>
<dbReference type="Gene3D" id="3.90.1800.10">
    <property type="entry name" value="RNA polymerase alpha subunit dimerisation domain"/>
    <property type="match status" value="1"/>
</dbReference>
<keyword evidence="4 13" id="KW-0808">Transferase</keyword>
<dbReference type="FunFam" id="3.90.1070.20:FF:000003">
    <property type="entry name" value="DNA-directed RNA polymerase subunit beta"/>
    <property type="match status" value="1"/>
</dbReference>
<evidence type="ECO:0000259" key="15">
    <source>
        <dbReference type="Pfam" id="PF04560"/>
    </source>
</evidence>
<evidence type="ECO:0000256" key="3">
    <source>
        <dbReference type="ARBA" id="ARBA00022478"/>
    </source>
</evidence>
<dbReference type="GO" id="GO:0008270">
    <property type="term" value="F:zinc ion binding"/>
    <property type="evidence" value="ECO:0007669"/>
    <property type="project" value="UniProtKB-KW"/>
</dbReference>
<proteinExistence type="inferred from homology"/>
<dbReference type="FunFam" id="3.90.1800.10:FF:000004">
    <property type="entry name" value="DNA-directed RNA polymerase subunit beta"/>
    <property type="match status" value="1"/>
</dbReference>
<keyword evidence="3 13" id="KW-0240">DNA-directed RNA polymerase</keyword>
<name>A0A851LWB4_CORCR</name>
<comment type="catalytic activity">
    <reaction evidence="11">
        <text>RNA(n) + a ribonucleoside 5'-triphosphate = RNA(n+1) + diphosphate</text>
        <dbReference type="Rhea" id="RHEA:21248"/>
        <dbReference type="Rhea" id="RHEA-COMP:14527"/>
        <dbReference type="Rhea" id="RHEA-COMP:17342"/>
        <dbReference type="ChEBI" id="CHEBI:33019"/>
        <dbReference type="ChEBI" id="CHEBI:61557"/>
        <dbReference type="ChEBI" id="CHEBI:140395"/>
        <dbReference type="EC" id="2.7.7.6"/>
    </reaction>
    <physiologicalReaction direction="left-to-right" evidence="11">
        <dbReference type="Rhea" id="RHEA:21249"/>
    </physiologicalReaction>
</comment>
<dbReference type="Pfam" id="PF04560">
    <property type="entry name" value="RNA_pol_Rpb2_7"/>
    <property type="match status" value="1"/>
</dbReference>
<evidence type="ECO:0000259" key="14">
    <source>
        <dbReference type="Pfam" id="PF00562"/>
    </source>
</evidence>
<dbReference type="InterPro" id="IPR037033">
    <property type="entry name" value="DNA-dir_RNAP_su2_hyb_sf"/>
</dbReference>
<feature type="domain" description="RNA polymerase Rpb2" evidence="15">
    <location>
        <begin position="967"/>
        <end position="1067"/>
    </location>
</feature>
<dbReference type="InterPro" id="IPR007642">
    <property type="entry name" value="RNA_pol_Rpb2_2"/>
</dbReference>
<dbReference type="SUPFAM" id="SSF64484">
    <property type="entry name" value="beta and beta-prime subunits of DNA dependent RNA-polymerase"/>
    <property type="match status" value="1"/>
</dbReference>
<dbReference type="EC" id="2.7.7.6" evidence="13"/>
<dbReference type="Gene3D" id="3.90.1100.10">
    <property type="match status" value="1"/>
</dbReference>
<dbReference type="GO" id="GO:0006351">
    <property type="term" value="P:DNA-templated transcription"/>
    <property type="evidence" value="ECO:0007669"/>
    <property type="project" value="InterPro"/>
</dbReference>
<dbReference type="Gene3D" id="3.90.1110.10">
    <property type="entry name" value="RNA polymerase Rpb2, domain 2"/>
    <property type="match status" value="1"/>
</dbReference>
<dbReference type="Gene3D" id="2.40.270.10">
    <property type="entry name" value="DNA-directed RNA polymerase, subunit 2, domain 6"/>
    <property type="match status" value="1"/>
</dbReference>
<dbReference type="PANTHER" id="PTHR20856">
    <property type="entry name" value="DNA-DIRECTED RNA POLYMERASE I SUBUNIT 2"/>
    <property type="match status" value="1"/>
</dbReference>
<dbReference type="InterPro" id="IPR007120">
    <property type="entry name" value="DNA-dir_RNAP_su2_dom"/>
</dbReference>
<keyword evidence="21" id="KW-1185">Reference proteome</keyword>
<dbReference type="InterPro" id="IPR014724">
    <property type="entry name" value="RNA_pol_RPB2_OB-fold"/>
</dbReference>
<dbReference type="InterPro" id="IPR009674">
    <property type="entry name" value="Rpa2_dom_4"/>
</dbReference>
<dbReference type="EMBL" id="WBMX01004674">
    <property type="protein sequence ID" value="NXC19354.1"/>
    <property type="molecule type" value="Genomic_DNA"/>
</dbReference>
<gene>
    <name evidence="20" type="primary">Polr1b</name>
    <name evidence="20" type="ORF">CORCRI_R00485</name>
</gene>
<dbReference type="Pfam" id="PF04563">
    <property type="entry name" value="RNA_pol_Rpb2_1"/>
    <property type="match status" value="1"/>
</dbReference>
<organism evidence="20 21">
    <name type="scientific">Corythaeola cristata</name>
    <name type="common">Great blue turaco</name>
    <dbReference type="NCBI Taxonomy" id="103954"/>
    <lineage>
        <taxon>Eukaryota</taxon>
        <taxon>Metazoa</taxon>
        <taxon>Chordata</taxon>
        <taxon>Craniata</taxon>
        <taxon>Vertebrata</taxon>
        <taxon>Euteleostomi</taxon>
        <taxon>Archelosauria</taxon>
        <taxon>Archosauria</taxon>
        <taxon>Dinosauria</taxon>
        <taxon>Saurischia</taxon>
        <taxon>Theropoda</taxon>
        <taxon>Coelurosauria</taxon>
        <taxon>Aves</taxon>
        <taxon>Neognathae</taxon>
        <taxon>Neoaves</taxon>
        <taxon>Otidimorphae</taxon>
        <taxon>Musophagiformes</taxon>
        <taxon>Musophagidae</taxon>
        <taxon>Corythaeola</taxon>
    </lineage>
</organism>
<dbReference type="GO" id="GO:0005730">
    <property type="term" value="C:nucleolus"/>
    <property type="evidence" value="ECO:0007669"/>
    <property type="project" value="UniProtKB-SubCell"/>
</dbReference>
<evidence type="ECO:0000256" key="4">
    <source>
        <dbReference type="ARBA" id="ARBA00022679"/>
    </source>
</evidence>
<feature type="non-terminal residue" evidence="20">
    <location>
        <position position="1"/>
    </location>
</feature>
<evidence type="ECO:0000256" key="12">
    <source>
        <dbReference type="RuleBase" id="RU000434"/>
    </source>
</evidence>
<dbReference type="FunFam" id="2.40.50.150:FF:000004">
    <property type="entry name" value="DNA-directed RNA polymerase subunit beta"/>
    <property type="match status" value="1"/>
</dbReference>
<evidence type="ECO:0000256" key="10">
    <source>
        <dbReference type="ARBA" id="ARBA00023242"/>
    </source>
</evidence>
<dbReference type="Pfam" id="PF04561">
    <property type="entry name" value="RNA_pol_Rpb2_2"/>
    <property type="match status" value="1"/>
</dbReference>
<comment type="caution">
    <text evidence="20">The sequence shown here is derived from an EMBL/GenBank/DDBJ whole genome shotgun (WGS) entry which is preliminary data.</text>
</comment>
<dbReference type="InterPro" id="IPR015712">
    <property type="entry name" value="DNA-dir_RNA_pol_su2"/>
</dbReference>
<dbReference type="InterPro" id="IPR007641">
    <property type="entry name" value="RNA_pol_Rpb2_7"/>
</dbReference>
<evidence type="ECO:0000313" key="20">
    <source>
        <dbReference type="EMBL" id="NXC19354.1"/>
    </source>
</evidence>
<dbReference type="InterPro" id="IPR037034">
    <property type="entry name" value="RNA_pol_Rpb2_2_sf"/>
</dbReference>
<evidence type="ECO:0000256" key="7">
    <source>
        <dbReference type="ARBA" id="ARBA00022771"/>
    </source>
</evidence>
<dbReference type="PROSITE" id="PS01166">
    <property type="entry name" value="RNA_POL_BETA"/>
    <property type="match status" value="1"/>
</dbReference>
<dbReference type="Pfam" id="PF06883">
    <property type="entry name" value="RNA_pol_Rpa2_4"/>
    <property type="match status" value="1"/>
</dbReference>
<comment type="function">
    <text evidence="13">DNA-dependent RNA polymerase catalyzes the transcription of DNA into RNA using the four ribonucleoside triphosphates as substrates.</text>
</comment>
<dbReference type="FunFam" id="3.90.1100.10:FF:000008">
    <property type="entry name" value="DNA-directed RNA polymerase subunit beta"/>
    <property type="match status" value="1"/>
</dbReference>
<evidence type="ECO:0000259" key="16">
    <source>
        <dbReference type="Pfam" id="PF04561"/>
    </source>
</evidence>
<protein>
    <recommendedName>
        <fullName evidence="13">DNA-directed RNA polymerase subunit beta</fullName>
        <ecNumber evidence="13">2.7.7.6</ecNumber>
    </recommendedName>
</protein>
<evidence type="ECO:0000259" key="19">
    <source>
        <dbReference type="Pfam" id="PF06883"/>
    </source>
</evidence>
<feature type="domain" description="RNA polymerase beta subunit protrusion" evidence="17">
    <location>
        <begin position="14"/>
        <end position="361"/>
    </location>
</feature>
<evidence type="ECO:0000256" key="6">
    <source>
        <dbReference type="ARBA" id="ARBA00022723"/>
    </source>
</evidence>
<dbReference type="GO" id="GO:0032549">
    <property type="term" value="F:ribonucleoside binding"/>
    <property type="evidence" value="ECO:0007669"/>
    <property type="project" value="InterPro"/>
</dbReference>
<evidence type="ECO:0000313" key="21">
    <source>
        <dbReference type="Proteomes" id="UP000621168"/>
    </source>
</evidence>
<feature type="domain" description="DNA-directed RNA polymerase I subunit RPA2" evidence="19">
    <location>
        <begin position="505"/>
        <end position="563"/>
    </location>
</feature>
<dbReference type="FunFam" id="2.40.270.10:FF:000011">
    <property type="entry name" value="DNA-directed RNA polymerase subunit beta"/>
    <property type="match status" value="1"/>
</dbReference>
<dbReference type="InterPro" id="IPR007121">
    <property type="entry name" value="RNA_pol_bsu_CS"/>
</dbReference>
<sequence length="1069" mass="119993">QDLSPLEFALKDSRVSLAVAGVSIAPPAVPAGTVCQERRVFPAECRGLRSTYRGRITADISWSVNDMPQGTIKHPLGYIPIMVKSKLCNLYNLSPQELIQHHEEEEEMGGYFIINGLEKVIRMLIMPRRNFPLAMTRHKWKNRGPGFTEYGIVMHCVKDEHTAINMNLHYLENGCVMVNFIFQKELFFLPLGFALKALVNFPDYQIFEELVKEKEGDTFYVNCVAEMLRAVVDAGCFTQQNVLEYLGKSFRIKLNLPEWYSNEQAADFILNKCICIHLDNRTEKFYLLCMMTQKLYAFAKGECMEDNPDSLMNQEVLTPGQLFLMFLKERLESWLQSVKFVLEKRTEKADISINADSLVKAFSLATDFTKPFEYLLATGNLRSKTGLGMLQDSGLCVVGDKLNFIRYLSHFRCIHRGAAFSQMRTTTVRKLLPESWGFLCPVDTPDGEPCGLMNHMTAVCEIVTEMVPVRDIPPLLCSLGVTPIDATPSKPYAECYRVVLDGSVVGWVEWELAPEIAETLRRFKITQEKRFPARAEVVLIPMTGKPSLYPGLFIFTTPCRMVRPVRNLFYGRNEWIGTLEQIFMNVASLESEVVPGTTTHQELFPHSILSVVANLIPFSDHNQSPRNMYQCQMGKCCSTYYCKLLGKGEGEKKSLVSIPCLTTVLPTVRSFPQPTDVNLLLTDSYSRCSAVIVNKSSWQRGFAYGSVIKMESIDLSLKASRAGDNLVFGIKPGDPNVMEKLDADGLPFVGSVLQPGDPFYSFMNLSTGETFTVYYPNKEVGIVDNVRLCSNDRGTGKFKKACITVRVPRNPTVGDKFASRHGQKGILSQLWPVEDMPFTENGMVPDILFNPHGFPSRMTIGMLIESMAGKSAALHGVSYDATPFTFTEKNSALKYFGETLVSAGYNFFGTEKMYSGISGLELEVEIFVGMVYYQRLRHMVSDKFQVRTTGPRDAVTNQPVKGRNVEGGIRFGEMERDALLAHGTSFLLQDRLFNCSDGSIAYVCMSCGSMTSPVLEKPPHSSSVTSNRRYSCSVCSKVDTIEVVPVPHVFRYFVAELAAMNIKTKLNME</sequence>
<dbReference type="InterPro" id="IPR007645">
    <property type="entry name" value="RNA_pol_Rpb2_3"/>
</dbReference>
<dbReference type="Proteomes" id="UP000621168">
    <property type="component" value="Unassembled WGS sequence"/>
</dbReference>
<dbReference type="Pfam" id="PF04565">
    <property type="entry name" value="RNA_pol_Rpb2_3"/>
    <property type="match status" value="1"/>
</dbReference>
<feature type="domain" description="DNA-directed RNA polymerase subunit 2 hybrid-binding" evidence="14">
    <location>
        <begin position="612"/>
        <end position="964"/>
    </location>
</feature>
<evidence type="ECO:0000256" key="2">
    <source>
        <dbReference type="ARBA" id="ARBA00006835"/>
    </source>
</evidence>
<keyword evidence="5 13" id="KW-0548">Nucleotidyltransferase</keyword>
<dbReference type="Gene3D" id="3.90.1070.20">
    <property type="match status" value="1"/>
</dbReference>
<evidence type="ECO:0000256" key="9">
    <source>
        <dbReference type="ARBA" id="ARBA00023163"/>
    </source>
</evidence>
<dbReference type="GO" id="GO:0003677">
    <property type="term" value="F:DNA binding"/>
    <property type="evidence" value="ECO:0007669"/>
    <property type="project" value="InterPro"/>
</dbReference>
<evidence type="ECO:0000256" key="13">
    <source>
        <dbReference type="RuleBase" id="RU363031"/>
    </source>
</evidence>
<evidence type="ECO:0000259" key="17">
    <source>
        <dbReference type="Pfam" id="PF04563"/>
    </source>
</evidence>
<dbReference type="AlphaFoldDB" id="A0A851LWB4"/>
<evidence type="ECO:0000256" key="1">
    <source>
        <dbReference type="ARBA" id="ARBA00004604"/>
    </source>
</evidence>
<accession>A0A851LWB4</accession>
<comment type="subcellular location">
    <subcellularLocation>
        <location evidence="1">Nucleus</location>
        <location evidence="1">Nucleolus</location>
    </subcellularLocation>
</comment>
<keyword evidence="10" id="KW-0539">Nucleus</keyword>
<dbReference type="InterPro" id="IPR007644">
    <property type="entry name" value="RNA_pol_bsu_protrusion"/>
</dbReference>
<keyword evidence="6" id="KW-0479">Metal-binding</keyword>
<feature type="domain" description="RNA polymerase Rpb2" evidence="16">
    <location>
        <begin position="166"/>
        <end position="316"/>
    </location>
</feature>
<dbReference type="GO" id="GO:0003899">
    <property type="term" value="F:DNA-directed RNA polymerase activity"/>
    <property type="evidence" value="ECO:0007669"/>
    <property type="project" value="UniProtKB-EC"/>
</dbReference>
<dbReference type="GO" id="GO:0000428">
    <property type="term" value="C:DNA-directed RNA polymerase complex"/>
    <property type="evidence" value="ECO:0007669"/>
    <property type="project" value="UniProtKB-KW"/>
</dbReference>